<evidence type="ECO:0000313" key="1">
    <source>
        <dbReference type="EMBL" id="KKN64103.1"/>
    </source>
</evidence>
<accession>A0A0F9VE72</accession>
<dbReference type="AlphaFoldDB" id="A0A0F9VE72"/>
<protein>
    <submittedName>
        <fullName evidence="1">Uncharacterized protein</fullName>
    </submittedName>
</protein>
<sequence length="106" mass="12753">MIEDIKIITDQDLLEEISSQIVEILGTEDYFEIGFMIGQLKWQKKFLRYNNSFTQENIKTENKKIIRIINMEKIFPIKEFVLKVYSVIKKINESLETELYERNKDN</sequence>
<organism evidence="1">
    <name type="scientific">marine sediment metagenome</name>
    <dbReference type="NCBI Taxonomy" id="412755"/>
    <lineage>
        <taxon>unclassified sequences</taxon>
        <taxon>metagenomes</taxon>
        <taxon>ecological metagenomes</taxon>
    </lineage>
</organism>
<proteinExistence type="predicted"/>
<reference evidence="1" key="1">
    <citation type="journal article" date="2015" name="Nature">
        <title>Complex archaea that bridge the gap between prokaryotes and eukaryotes.</title>
        <authorList>
            <person name="Spang A."/>
            <person name="Saw J.H."/>
            <person name="Jorgensen S.L."/>
            <person name="Zaremba-Niedzwiedzka K."/>
            <person name="Martijn J."/>
            <person name="Lind A.E."/>
            <person name="van Eijk R."/>
            <person name="Schleper C."/>
            <person name="Guy L."/>
            <person name="Ettema T.J."/>
        </authorList>
    </citation>
    <scope>NUCLEOTIDE SEQUENCE</scope>
</reference>
<dbReference type="EMBL" id="LAZR01000568">
    <property type="protein sequence ID" value="KKN64103.1"/>
    <property type="molecule type" value="Genomic_DNA"/>
</dbReference>
<comment type="caution">
    <text evidence="1">The sequence shown here is derived from an EMBL/GenBank/DDBJ whole genome shotgun (WGS) entry which is preliminary data.</text>
</comment>
<gene>
    <name evidence="1" type="ORF">LCGC14_0495300</name>
</gene>
<name>A0A0F9VE72_9ZZZZ</name>